<protein>
    <submittedName>
        <fullName evidence="3">Secreted protein</fullName>
    </submittedName>
</protein>
<feature type="compositionally biased region" description="Polar residues" evidence="1">
    <location>
        <begin position="54"/>
        <end position="68"/>
    </location>
</feature>
<evidence type="ECO:0000313" key="3">
    <source>
        <dbReference type="WBParaSite" id="Pan_g5636.t1"/>
    </source>
</evidence>
<evidence type="ECO:0000313" key="2">
    <source>
        <dbReference type="Proteomes" id="UP000492821"/>
    </source>
</evidence>
<keyword evidence="2" id="KW-1185">Reference proteome</keyword>
<sequence>MSPVRPPSSGSCFTYDRLQLSGLLSLISTPRLAQESQSDDASSPVHRSYHHQTNDFTSSRVTKEPSSL</sequence>
<dbReference type="WBParaSite" id="Pan_g5636.t1">
    <property type="protein sequence ID" value="Pan_g5636.t1"/>
    <property type="gene ID" value="Pan_g5636"/>
</dbReference>
<evidence type="ECO:0000256" key="1">
    <source>
        <dbReference type="SAM" id="MobiDB-lite"/>
    </source>
</evidence>
<name>A0A7E4W2U1_PANRE</name>
<reference evidence="3" key="2">
    <citation type="submission" date="2020-10" db="UniProtKB">
        <authorList>
            <consortium name="WormBaseParasite"/>
        </authorList>
    </citation>
    <scope>IDENTIFICATION</scope>
</reference>
<reference evidence="2" key="1">
    <citation type="journal article" date="2013" name="Genetics">
        <title>The draft genome and transcriptome of Panagrellus redivivus are shaped by the harsh demands of a free-living lifestyle.</title>
        <authorList>
            <person name="Srinivasan J."/>
            <person name="Dillman A.R."/>
            <person name="Macchietto M.G."/>
            <person name="Heikkinen L."/>
            <person name="Lakso M."/>
            <person name="Fracchia K.M."/>
            <person name="Antoshechkin I."/>
            <person name="Mortazavi A."/>
            <person name="Wong G."/>
            <person name="Sternberg P.W."/>
        </authorList>
    </citation>
    <scope>NUCLEOTIDE SEQUENCE [LARGE SCALE GENOMIC DNA]</scope>
    <source>
        <strain evidence="2">MT8872</strain>
    </source>
</reference>
<accession>A0A7E4W2U1</accession>
<feature type="region of interest" description="Disordered" evidence="1">
    <location>
        <begin position="31"/>
        <end position="68"/>
    </location>
</feature>
<organism evidence="2 3">
    <name type="scientific">Panagrellus redivivus</name>
    <name type="common">Microworm</name>
    <dbReference type="NCBI Taxonomy" id="6233"/>
    <lineage>
        <taxon>Eukaryota</taxon>
        <taxon>Metazoa</taxon>
        <taxon>Ecdysozoa</taxon>
        <taxon>Nematoda</taxon>
        <taxon>Chromadorea</taxon>
        <taxon>Rhabditida</taxon>
        <taxon>Tylenchina</taxon>
        <taxon>Panagrolaimomorpha</taxon>
        <taxon>Panagrolaimoidea</taxon>
        <taxon>Panagrolaimidae</taxon>
        <taxon>Panagrellus</taxon>
    </lineage>
</organism>
<dbReference type="Proteomes" id="UP000492821">
    <property type="component" value="Unassembled WGS sequence"/>
</dbReference>
<proteinExistence type="predicted"/>
<dbReference type="AlphaFoldDB" id="A0A7E4W2U1"/>